<dbReference type="Pfam" id="PF00280">
    <property type="entry name" value="potato_inhibit"/>
    <property type="match status" value="1"/>
</dbReference>
<gene>
    <name evidence="5" type="ORF">Ccrd_026418</name>
</gene>
<dbReference type="InterPro" id="IPR000864">
    <property type="entry name" value="Prot_inh_pot1"/>
</dbReference>
<keyword evidence="6" id="KW-1185">Reference proteome</keyword>
<dbReference type="STRING" id="59895.A0A103Q5D1"/>
<evidence type="ECO:0000256" key="2">
    <source>
        <dbReference type="ARBA" id="ARBA00022690"/>
    </source>
</evidence>
<dbReference type="EMBL" id="LEKV01008160">
    <property type="protein sequence ID" value="KVG43184.1"/>
    <property type="molecule type" value="Genomic_DNA"/>
</dbReference>
<dbReference type="InterPro" id="IPR036354">
    <property type="entry name" value="Prot_inh_pot1_sf"/>
</dbReference>
<dbReference type="PANTHER" id="PTHR33091">
    <property type="entry name" value="PROTEIN, PUTATIVE, EXPRESSED-RELATED"/>
    <property type="match status" value="1"/>
</dbReference>
<comment type="similarity">
    <text evidence="1">Belongs to the protease inhibitor I13 (potato type I serine protease inhibitor) family.</text>
</comment>
<organism evidence="5 6">
    <name type="scientific">Cynara cardunculus var. scolymus</name>
    <name type="common">Globe artichoke</name>
    <name type="synonym">Cynara scolymus</name>
    <dbReference type="NCBI Taxonomy" id="59895"/>
    <lineage>
        <taxon>Eukaryota</taxon>
        <taxon>Viridiplantae</taxon>
        <taxon>Streptophyta</taxon>
        <taxon>Embryophyta</taxon>
        <taxon>Tracheophyta</taxon>
        <taxon>Spermatophyta</taxon>
        <taxon>Magnoliopsida</taxon>
        <taxon>eudicotyledons</taxon>
        <taxon>Gunneridae</taxon>
        <taxon>Pentapetalae</taxon>
        <taxon>asterids</taxon>
        <taxon>campanulids</taxon>
        <taxon>Asterales</taxon>
        <taxon>Asteraceae</taxon>
        <taxon>Carduoideae</taxon>
        <taxon>Cardueae</taxon>
        <taxon>Carduinae</taxon>
        <taxon>Cynara</taxon>
    </lineage>
</organism>
<protein>
    <submittedName>
        <fullName evidence="5">Proteinase inhibitor I13, potato inhibitor I</fullName>
    </submittedName>
</protein>
<keyword evidence="3" id="KW-0722">Serine protease inhibitor</keyword>
<evidence type="ECO:0000313" key="5">
    <source>
        <dbReference type="EMBL" id="KVG43184.1"/>
    </source>
</evidence>
<evidence type="ECO:0000256" key="1">
    <source>
        <dbReference type="ARBA" id="ARBA00008210"/>
    </source>
</evidence>
<dbReference type="Gene3D" id="3.30.10.10">
    <property type="entry name" value="Trypsin Inhibitor V, subunit A"/>
    <property type="match status" value="1"/>
</dbReference>
<dbReference type="GO" id="GO:0009611">
    <property type="term" value="P:response to wounding"/>
    <property type="evidence" value="ECO:0007669"/>
    <property type="project" value="InterPro"/>
</dbReference>
<dbReference type="GO" id="GO:0004867">
    <property type="term" value="F:serine-type endopeptidase inhibitor activity"/>
    <property type="evidence" value="ECO:0007669"/>
    <property type="project" value="UniProtKB-KW"/>
</dbReference>
<evidence type="ECO:0000256" key="4">
    <source>
        <dbReference type="SAM" id="MobiDB-lite"/>
    </source>
</evidence>
<evidence type="ECO:0000256" key="3">
    <source>
        <dbReference type="ARBA" id="ARBA00022900"/>
    </source>
</evidence>
<dbReference type="AlphaFoldDB" id="A0A103Q5D1"/>
<reference evidence="5 6" key="1">
    <citation type="journal article" date="2016" name="Sci. Rep.">
        <title>The genome sequence of the outbreeding globe artichoke constructed de novo incorporating a phase-aware low-pass sequencing strategy of F1 progeny.</title>
        <authorList>
            <person name="Scaglione D."/>
            <person name="Reyes-Chin-Wo S."/>
            <person name="Acquadro A."/>
            <person name="Froenicke L."/>
            <person name="Portis E."/>
            <person name="Beitel C."/>
            <person name="Tirone M."/>
            <person name="Mauro R."/>
            <person name="Lo Monaco A."/>
            <person name="Mauromicale G."/>
            <person name="Faccioli P."/>
            <person name="Cattivelli L."/>
            <person name="Rieseberg L."/>
            <person name="Michelmore R."/>
            <person name="Lanteri S."/>
        </authorList>
    </citation>
    <scope>NUCLEOTIDE SEQUENCE [LARGE SCALE GENOMIC DNA]</scope>
    <source>
        <strain evidence="5">2C</strain>
    </source>
</reference>
<dbReference type="SUPFAM" id="SSF54654">
    <property type="entry name" value="CI-2 family of serine protease inhibitors"/>
    <property type="match status" value="1"/>
</dbReference>
<name>A0A103Q5D1_CYNCS</name>
<evidence type="ECO:0000313" key="6">
    <source>
        <dbReference type="Proteomes" id="UP000243975"/>
    </source>
</evidence>
<feature type="region of interest" description="Disordered" evidence="4">
    <location>
        <begin position="22"/>
        <end position="48"/>
    </location>
</feature>
<accession>A0A103Q5D1</accession>
<dbReference type="Proteomes" id="UP000243975">
    <property type="component" value="Unassembled WGS sequence"/>
</dbReference>
<dbReference type="Gramene" id="KVG43184">
    <property type="protein sequence ID" value="KVG43184"/>
    <property type="gene ID" value="Ccrd_026418"/>
</dbReference>
<proteinExistence type="inferred from homology"/>
<keyword evidence="2" id="KW-0646">Protease inhibitor</keyword>
<sequence>MSIRPKDESEIAKNTSIAYLDKQKSTLTTGTKENQKSEPQEKKEKEIDLDIPCSRSGTVIEWVWSRKRAYEGGVDLERENPLVDAIVLLDGTPTPRDFRCDRVWVWVDSHGTVLRTPIIR</sequence>
<dbReference type="PANTHER" id="PTHR33091:SF83">
    <property type="entry name" value="SERINE PROTEASE INHIBITOR, POTATO INHIBITOR I-TYPE FAMILY PROTEIN-RELATED"/>
    <property type="match status" value="1"/>
</dbReference>
<feature type="compositionally biased region" description="Basic and acidic residues" evidence="4">
    <location>
        <begin position="33"/>
        <end position="48"/>
    </location>
</feature>
<comment type="caution">
    <text evidence="5">The sequence shown here is derived from an EMBL/GenBank/DDBJ whole genome shotgun (WGS) entry which is preliminary data.</text>
</comment>